<sequence>MATPRYKDLSGSPPRIERRVLKNSQDKSHTFCQSPDKHNRLVTYKRPARAAYPFGLVRQILPANRSSLARTANSS</sequence>
<feature type="compositionally biased region" description="Basic and acidic residues" evidence="1">
    <location>
        <begin position="15"/>
        <end position="35"/>
    </location>
</feature>
<dbReference type="AlphaFoldDB" id="A0A375HD23"/>
<organism evidence="2">
    <name type="scientific">Cupriavidus taiwanensis</name>
    <dbReference type="NCBI Taxonomy" id="164546"/>
    <lineage>
        <taxon>Bacteria</taxon>
        <taxon>Pseudomonadati</taxon>
        <taxon>Pseudomonadota</taxon>
        <taxon>Betaproteobacteria</taxon>
        <taxon>Burkholderiales</taxon>
        <taxon>Burkholderiaceae</taxon>
        <taxon>Cupriavidus</taxon>
    </lineage>
</organism>
<reference evidence="2" key="1">
    <citation type="submission" date="2018-01" db="EMBL/GenBank/DDBJ databases">
        <authorList>
            <person name="Gaut B.S."/>
            <person name="Morton B.R."/>
            <person name="Clegg M.T."/>
            <person name="Duvall M.R."/>
        </authorList>
    </citation>
    <scope>NUCLEOTIDE SEQUENCE</scope>
    <source>
        <strain evidence="2">Cupriavidus taiwanensis STM 8555</strain>
    </source>
</reference>
<proteinExistence type="predicted"/>
<dbReference type="EMBL" id="LT984809">
    <property type="protein sequence ID" value="SPD48788.1"/>
    <property type="molecule type" value="Genomic_DNA"/>
</dbReference>
<name>A0A375HD23_9BURK</name>
<keyword evidence="2" id="KW-0614">Plasmid</keyword>
<accession>A0A375HD23</accession>
<evidence type="ECO:0000313" key="2">
    <source>
        <dbReference type="EMBL" id="SPD48788.1"/>
    </source>
</evidence>
<feature type="region of interest" description="Disordered" evidence="1">
    <location>
        <begin position="1"/>
        <end position="35"/>
    </location>
</feature>
<evidence type="ECO:0000256" key="1">
    <source>
        <dbReference type="SAM" id="MobiDB-lite"/>
    </source>
</evidence>
<gene>
    <name evidence="2" type="ORF">CBM2612_P0133</name>
</gene>
<geneLocation type="plasmid" evidence="2">
    <name>I</name>
</geneLocation>
<protein>
    <submittedName>
        <fullName evidence="2">Uncharacterized protein</fullName>
    </submittedName>
</protein>